<dbReference type="InterPro" id="IPR009097">
    <property type="entry name" value="Cyclic_Pdiesterase"/>
</dbReference>
<dbReference type="Proteomes" id="UP000665020">
    <property type="component" value="Chromosome"/>
</dbReference>
<dbReference type="Pfam" id="PF10469">
    <property type="entry name" value="AKAP7_NLS"/>
    <property type="match status" value="1"/>
</dbReference>
<gene>
    <name evidence="2" type="ORF">GM661_14160</name>
</gene>
<evidence type="ECO:0000259" key="1">
    <source>
        <dbReference type="Pfam" id="PF10469"/>
    </source>
</evidence>
<protein>
    <submittedName>
        <fullName evidence="2">2'-5' RNA ligase</fullName>
    </submittedName>
</protein>
<keyword evidence="2" id="KW-0436">Ligase</keyword>
<dbReference type="InterPro" id="IPR019510">
    <property type="entry name" value="AKAP7-like_phosphoesterase"/>
</dbReference>
<feature type="domain" description="A-kinase anchor protein 7-like phosphoesterase" evidence="1">
    <location>
        <begin position="18"/>
        <end position="143"/>
    </location>
</feature>
<dbReference type="KEGG" id="ifn:GM661_14160"/>
<sequence length="193" mass="22139">MIESAVLAEELFVVLLPAGGVLERTAYLQKQIADTFQVYQEGYYPQLHITIDRIKKDHLAEAKKIIDNFVKKSKVVELGLDSFSCFNKSENNFLVLKLKETKSLRGFAVDLHEGLAKRGISSLKNYREWEFHITIISNLFARRPIPELDFNELCSYLEGQGDQTYTGWADTLEVWSPVPDSEEKCLLSYKLDN</sequence>
<dbReference type="GO" id="GO:0016874">
    <property type="term" value="F:ligase activity"/>
    <property type="evidence" value="ECO:0007669"/>
    <property type="project" value="UniProtKB-KW"/>
</dbReference>
<reference evidence="2" key="1">
    <citation type="submission" date="2019-12" db="EMBL/GenBank/DDBJ databases">
        <authorList>
            <person name="zhang j."/>
            <person name="sun C.M."/>
        </authorList>
    </citation>
    <scope>NUCLEOTIDE SEQUENCE</scope>
    <source>
        <strain evidence="2">NS-1</strain>
    </source>
</reference>
<evidence type="ECO:0000313" key="3">
    <source>
        <dbReference type="Proteomes" id="UP000665020"/>
    </source>
</evidence>
<keyword evidence="3" id="KW-1185">Reference proteome</keyword>
<dbReference type="EMBL" id="CP046640">
    <property type="protein sequence ID" value="QTL99023.1"/>
    <property type="molecule type" value="Genomic_DNA"/>
</dbReference>
<dbReference type="AlphaFoldDB" id="A0A8A7KB11"/>
<name>A0A8A7KB11_9FIRM</name>
<evidence type="ECO:0000313" key="2">
    <source>
        <dbReference type="EMBL" id="QTL99023.1"/>
    </source>
</evidence>
<accession>A0A8A7KB11</accession>
<dbReference type="Gene3D" id="3.90.1140.10">
    <property type="entry name" value="Cyclic phosphodiesterase"/>
    <property type="match status" value="1"/>
</dbReference>
<dbReference type="RefSeq" id="WP_230867418.1">
    <property type="nucleotide sequence ID" value="NZ_CP046640.1"/>
</dbReference>
<proteinExistence type="predicted"/>
<organism evidence="2 3">
    <name type="scientific">Iocasia fonsfrigidae</name>
    <dbReference type="NCBI Taxonomy" id="2682810"/>
    <lineage>
        <taxon>Bacteria</taxon>
        <taxon>Bacillati</taxon>
        <taxon>Bacillota</taxon>
        <taxon>Clostridia</taxon>
        <taxon>Halanaerobiales</taxon>
        <taxon>Halanaerobiaceae</taxon>
        <taxon>Iocasia</taxon>
    </lineage>
</organism>
<dbReference type="SUPFAM" id="SSF55144">
    <property type="entry name" value="LigT-like"/>
    <property type="match status" value="1"/>
</dbReference>